<feature type="compositionally biased region" description="Polar residues" evidence="1">
    <location>
        <begin position="482"/>
        <end position="495"/>
    </location>
</feature>
<evidence type="ECO:0000256" key="1">
    <source>
        <dbReference type="SAM" id="MobiDB-lite"/>
    </source>
</evidence>
<reference evidence="3" key="1">
    <citation type="submission" date="2021-11" db="EMBL/GenBank/DDBJ databases">
        <title>BS-T2-15 a new species belonging to the Comamonadaceae family isolated from the soil of a French oak forest.</title>
        <authorList>
            <person name="Mieszkin S."/>
            <person name="Alain K."/>
        </authorList>
    </citation>
    <scope>NUCLEOTIDE SEQUENCE</scope>
    <source>
        <strain evidence="3">BS-T2-15</strain>
    </source>
</reference>
<dbReference type="Pfam" id="PF10091">
    <property type="entry name" value="Glycoamylase"/>
    <property type="match status" value="1"/>
</dbReference>
<accession>A0A9X1YHW6</accession>
<dbReference type="PIRSF" id="PIRSF028431">
    <property type="entry name" value="UCP028431"/>
    <property type="match status" value="1"/>
</dbReference>
<evidence type="ECO:0000313" key="4">
    <source>
        <dbReference type="Proteomes" id="UP001139353"/>
    </source>
</evidence>
<proteinExistence type="predicted"/>
<evidence type="ECO:0000259" key="2">
    <source>
        <dbReference type="Pfam" id="PF10091"/>
    </source>
</evidence>
<gene>
    <name evidence="3" type="ORF">LPC04_05655</name>
</gene>
<dbReference type="EMBL" id="JAJLJH010000001">
    <property type="protein sequence ID" value="MCK9685195.1"/>
    <property type="molecule type" value="Genomic_DNA"/>
</dbReference>
<evidence type="ECO:0000313" key="3">
    <source>
        <dbReference type="EMBL" id="MCK9685195.1"/>
    </source>
</evidence>
<dbReference type="Proteomes" id="UP001139353">
    <property type="component" value="Unassembled WGS sequence"/>
</dbReference>
<dbReference type="Gene3D" id="1.50.10.140">
    <property type="match status" value="1"/>
</dbReference>
<dbReference type="RefSeq" id="WP_275681203.1">
    <property type="nucleotide sequence ID" value="NZ_JAJLJH010000001.1"/>
</dbReference>
<comment type="caution">
    <text evidence="3">The sequence shown here is derived from an EMBL/GenBank/DDBJ whole genome shotgun (WGS) entry which is preliminary data.</text>
</comment>
<name>A0A9X1YHW6_9BURK</name>
<keyword evidence="4" id="KW-1185">Reference proteome</keyword>
<protein>
    <recommendedName>
        <fullName evidence="2">Glycoamylase-like domain-containing protein</fullName>
    </recommendedName>
</protein>
<feature type="region of interest" description="Disordered" evidence="1">
    <location>
        <begin position="461"/>
        <end position="495"/>
    </location>
</feature>
<feature type="domain" description="Glycoamylase-like" evidence="2">
    <location>
        <begin position="203"/>
        <end position="435"/>
    </location>
</feature>
<feature type="compositionally biased region" description="Pro residues" evidence="1">
    <location>
        <begin position="469"/>
        <end position="479"/>
    </location>
</feature>
<dbReference type="InterPro" id="IPR019282">
    <property type="entry name" value="Glycoamylase-like_cons_dom"/>
</dbReference>
<dbReference type="AlphaFoldDB" id="A0A9X1YHW6"/>
<dbReference type="InterPro" id="IPR016883">
    <property type="entry name" value="UCP028431"/>
</dbReference>
<sequence length="495" mass="54896">MTEPRDLGVAPEIAKQHVLHGFTRREIIERDAMLTDLQRESFGYFVHEVNEANGLVMDKTAPNWPASIAAVGMALTCYPVGVQRGLMTRAQALQRTLVTLRFLLAGEQSESPSAAGHRGFFYHFLDMSTGRRAWNCELSSIDTALLMAGVLAAAAYFAGPSDDEAEVRRLATSLYERVEWDWLAGEHGTICHGWQPETGLLPWHWEGYDEALILYLLALGSPTHPVPAASYDAWCSTYQWLEIEGISYLHAGPLFIHQMSHLWVDFRGLQDKFMRAHGSDYFDNSRAGAQVQQRYAMRNPRRHAMYGEFCWGITASDGPGTMRWHGRGEPPFYDYVARGVPDGPDDGTLAPWAVVASLPFAPEIVLPTIANYRHIQLHVANPYGFKASFNPSYPSDRRHAIGWVSPYHFGINEGPTVVMIENFRSQMPWKMMHACAPLVCGLRRAGFTGGWLDAIPHASDAAPAAAMPTPEPFDPPTPPEQTAISQSTQAPGATS</sequence>
<organism evidence="3 4">
    <name type="scientific">Scleromatobacter humisilvae</name>
    <dbReference type="NCBI Taxonomy" id="2897159"/>
    <lineage>
        <taxon>Bacteria</taxon>
        <taxon>Pseudomonadati</taxon>
        <taxon>Pseudomonadota</taxon>
        <taxon>Betaproteobacteria</taxon>
        <taxon>Burkholderiales</taxon>
        <taxon>Sphaerotilaceae</taxon>
        <taxon>Scleromatobacter</taxon>
    </lineage>
</organism>